<dbReference type="Proteomes" id="UP001325479">
    <property type="component" value="Chromosome"/>
</dbReference>
<reference evidence="1 2" key="1">
    <citation type="submission" date="2023-12" db="EMBL/GenBank/DDBJ databases">
        <title>Genome sequencing and assembly of bacterial species from a model synthetic community.</title>
        <authorList>
            <person name="Hogle S.L."/>
        </authorList>
    </citation>
    <scope>NUCLEOTIDE SEQUENCE [LARGE SCALE GENOMIC DNA]</scope>
    <source>
        <strain evidence="1 2">HAMBI 2494</strain>
    </source>
</reference>
<sequence length="88" mass="9293">MAASAVLAGCASATDVSATDKPGTYTVSASATGGRLAWARAHERAVSEANDYCESRGMQTSVAYERTDGIEALQQHGAVLRFECHPRF</sequence>
<keyword evidence="2" id="KW-1185">Reference proteome</keyword>
<name>A0ABZ0WTZ3_9BURK</name>
<gene>
    <name evidence="1" type="ORF">U0042_04095</name>
</gene>
<accession>A0ABZ0WTZ3</accession>
<dbReference type="EMBL" id="CP139965">
    <property type="protein sequence ID" value="WQD80873.1"/>
    <property type="molecule type" value="Genomic_DNA"/>
</dbReference>
<evidence type="ECO:0008006" key="3">
    <source>
        <dbReference type="Google" id="ProtNLM"/>
    </source>
</evidence>
<proteinExistence type="predicted"/>
<organism evidence="1 2">
    <name type="scientific">Paraburkholderia kururiensis</name>
    <dbReference type="NCBI Taxonomy" id="984307"/>
    <lineage>
        <taxon>Bacteria</taxon>
        <taxon>Pseudomonadati</taxon>
        <taxon>Pseudomonadota</taxon>
        <taxon>Betaproteobacteria</taxon>
        <taxon>Burkholderiales</taxon>
        <taxon>Burkholderiaceae</taxon>
        <taxon>Paraburkholderia</taxon>
    </lineage>
</organism>
<evidence type="ECO:0000313" key="1">
    <source>
        <dbReference type="EMBL" id="WQD80873.1"/>
    </source>
</evidence>
<evidence type="ECO:0000313" key="2">
    <source>
        <dbReference type="Proteomes" id="UP001325479"/>
    </source>
</evidence>
<protein>
    <recommendedName>
        <fullName evidence="3">Lipoprotein</fullName>
    </recommendedName>
</protein>